<feature type="non-terminal residue" evidence="2">
    <location>
        <position position="1"/>
    </location>
</feature>
<dbReference type="AlphaFoldDB" id="A0A1Y2C3M5"/>
<keyword evidence="1" id="KW-1133">Transmembrane helix</keyword>
<proteinExistence type="predicted"/>
<gene>
    <name evidence="2" type="ORF">BCR33DRAFT_653283</name>
</gene>
<keyword evidence="1" id="KW-0812">Transmembrane</keyword>
<comment type="caution">
    <text evidence="2">The sequence shown here is derived from an EMBL/GenBank/DDBJ whole genome shotgun (WGS) entry which is preliminary data.</text>
</comment>
<evidence type="ECO:0000313" key="3">
    <source>
        <dbReference type="Proteomes" id="UP000193642"/>
    </source>
</evidence>
<accession>A0A1Y2C3M5</accession>
<evidence type="ECO:0000256" key="1">
    <source>
        <dbReference type="SAM" id="Phobius"/>
    </source>
</evidence>
<reference evidence="2 3" key="1">
    <citation type="submission" date="2016-07" db="EMBL/GenBank/DDBJ databases">
        <title>Pervasive Adenine N6-methylation of Active Genes in Fungi.</title>
        <authorList>
            <consortium name="DOE Joint Genome Institute"/>
            <person name="Mondo S.J."/>
            <person name="Dannebaum R.O."/>
            <person name="Kuo R.C."/>
            <person name="Labutti K."/>
            <person name="Haridas S."/>
            <person name="Kuo A."/>
            <person name="Salamov A."/>
            <person name="Ahrendt S.R."/>
            <person name="Lipzen A."/>
            <person name="Sullivan W."/>
            <person name="Andreopoulos W.B."/>
            <person name="Clum A."/>
            <person name="Lindquist E."/>
            <person name="Daum C."/>
            <person name="Ramamoorthy G.K."/>
            <person name="Gryganskyi A."/>
            <person name="Culley D."/>
            <person name="Magnuson J.K."/>
            <person name="James T.Y."/>
            <person name="O'Malley M.A."/>
            <person name="Stajich J.E."/>
            <person name="Spatafora J.W."/>
            <person name="Visel A."/>
            <person name="Grigoriev I.V."/>
        </authorList>
    </citation>
    <scope>NUCLEOTIDE SEQUENCE [LARGE SCALE GENOMIC DNA]</scope>
    <source>
        <strain evidence="2 3">JEL800</strain>
    </source>
</reference>
<protein>
    <submittedName>
        <fullName evidence="2">Uncharacterized protein</fullName>
    </submittedName>
</protein>
<feature type="transmembrane region" description="Helical" evidence="1">
    <location>
        <begin position="28"/>
        <end position="49"/>
    </location>
</feature>
<dbReference type="EMBL" id="MCGO01000031">
    <property type="protein sequence ID" value="ORY41628.1"/>
    <property type="molecule type" value="Genomic_DNA"/>
</dbReference>
<name>A0A1Y2C3M5_9FUNG</name>
<dbReference type="Proteomes" id="UP000193642">
    <property type="component" value="Unassembled WGS sequence"/>
</dbReference>
<dbReference type="OrthoDB" id="2132684at2759"/>
<organism evidence="2 3">
    <name type="scientific">Rhizoclosmatium globosum</name>
    <dbReference type="NCBI Taxonomy" id="329046"/>
    <lineage>
        <taxon>Eukaryota</taxon>
        <taxon>Fungi</taxon>
        <taxon>Fungi incertae sedis</taxon>
        <taxon>Chytridiomycota</taxon>
        <taxon>Chytridiomycota incertae sedis</taxon>
        <taxon>Chytridiomycetes</taxon>
        <taxon>Chytridiales</taxon>
        <taxon>Chytriomycetaceae</taxon>
        <taxon>Rhizoclosmatium</taxon>
    </lineage>
</organism>
<keyword evidence="3" id="KW-1185">Reference proteome</keyword>
<sequence length="53" mass="5815">VGFWGPMTFAGVNWVGKGALPFGFSNRAVWYSCFTVISAVLFSIPFVNLEINV</sequence>
<feature type="non-terminal residue" evidence="2">
    <location>
        <position position="53"/>
    </location>
</feature>
<evidence type="ECO:0000313" key="2">
    <source>
        <dbReference type="EMBL" id="ORY41628.1"/>
    </source>
</evidence>
<keyword evidence="1" id="KW-0472">Membrane</keyword>